<dbReference type="AlphaFoldDB" id="A0A0N5DB87"/>
<name>A0A0N5DB87_THECL</name>
<sequence length="108" mass="12217">MQERDKNKRLSEPYVVINEKEQLAASVEAMINGKNYGNFTEVAQKTSNYALKTSDSCENKLTKIINTKIPKDDNSEIIISLNEIGQLITAQEIQNDDNSQRKKVEKGL</sequence>
<organism evidence="3">
    <name type="scientific">Thelazia callipaeda</name>
    <name type="common">Oriental eyeworm</name>
    <name type="synonym">Parasitic nematode</name>
    <dbReference type="NCBI Taxonomy" id="103827"/>
    <lineage>
        <taxon>Eukaryota</taxon>
        <taxon>Metazoa</taxon>
        <taxon>Ecdysozoa</taxon>
        <taxon>Nematoda</taxon>
        <taxon>Chromadorea</taxon>
        <taxon>Rhabditida</taxon>
        <taxon>Spirurina</taxon>
        <taxon>Spiruromorpha</taxon>
        <taxon>Thelazioidea</taxon>
        <taxon>Thelaziidae</taxon>
        <taxon>Thelazia</taxon>
    </lineage>
</organism>
<dbReference type="Proteomes" id="UP000276776">
    <property type="component" value="Unassembled WGS sequence"/>
</dbReference>
<accession>A0A0N5DB87</accession>
<evidence type="ECO:0000313" key="2">
    <source>
        <dbReference type="Proteomes" id="UP000276776"/>
    </source>
</evidence>
<proteinExistence type="predicted"/>
<reference evidence="3" key="1">
    <citation type="submission" date="2017-02" db="UniProtKB">
        <authorList>
            <consortium name="WormBaseParasite"/>
        </authorList>
    </citation>
    <scope>IDENTIFICATION</scope>
</reference>
<reference evidence="1 2" key="2">
    <citation type="submission" date="2018-11" db="EMBL/GenBank/DDBJ databases">
        <authorList>
            <consortium name="Pathogen Informatics"/>
        </authorList>
    </citation>
    <scope>NUCLEOTIDE SEQUENCE [LARGE SCALE GENOMIC DNA]</scope>
</reference>
<protein>
    <submittedName>
        <fullName evidence="1 3">Uncharacterized protein</fullName>
    </submittedName>
</protein>
<dbReference type="WBParaSite" id="TCLT_0001044901-mRNA-1">
    <property type="protein sequence ID" value="TCLT_0001044901-mRNA-1"/>
    <property type="gene ID" value="TCLT_0001044901"/>
</dbReference>
<evidence type="ECO:0000313" key="1">
    <source>
        <dbReference type="EMBL" id="VDN08130.1"/>
    </source>
</evidence>
<keyword evidence="2" id="KW-1185">Reference proteome</keyword>
<gene>
    <name evidence="1" type="ORF">TCLT_LOCUS10438</name>
</gene>
<dbReference type="EMBL" id="UYYF01005110">
    <property type="protein sequence ID" value="VDN08130.1"/>
    <property type="molecule type" value="Genomic_DNA"/>
</dbReference>
<evidence type="ECO:0000313" key="3">
    <source>
        <dbReference type="WBParaSite" id="TCLT_0001044901-mRNA-1"/>
    </source>
</evidence>